<dbReference type="GO" id="GO:0032259">
    <property type="term" value="P:methylation"/>
    <property type="evidence" value="ECO:0007669"/>
    <property type="project" value="UniProtKB-KW"/>
</dbReference>
<evidence type="ECO:0000313" key="3">
    <source>
        <dbReference type="EMBL" id="AEF42192.1"/>
    </source>
</evidence>
<dbReference type="OrthoDB" id="9132167at2"/>
<dbReference type="Pfam" id="PF01035">
    <property type="entry name" value="DNA_binding_1"/>
    <property type="match status" value="1"/>
</dbReference>
<name>F6EFS8_HOYSD</name>
<feature type="domain" description="Methylated-DNA-[protein]-cysteine S-methyltransferase DNA binding" evidence="2">
    <location>
        <begin position="11"/>
        <end position="83"/>
    </location>
</feature>
<dbReference type="GO" id="GO:0006281">
    <property type="term" value="P:DNA repair"/>
    <property type="evidence" value="ECO:0007669"/>
    <property type="project" value="InterPro"/>
</dbReference>
<dbReference type="InterPro" id="IPR036217">
    <property type="entry name" value="MethylDNA_cys_MeTrfase_DNAb"/>
</dbReference>
<dbReference type="HOGENOM" id="CLU_000445_52_5_11"/>
<dbReference type="PANTHER" id="PTHR42942:SF1">
    <property type="entry name" value="ALKYLTRANSFERASE-LIKE PROTEIN 1"/>
    <property type="match status" value="1"/>
</dbReference>
<gene>
    <name evidence="3" type="ordered locus">AS9A_3754</name>
</gene>
<keyword evidence="4" id="KW-1185">Reference proteome</keyword>
<organism evidence="3 4">
    <name type="scientific">Hoyosella subflava (strain DSM 45089 / JCM 17490 / NBRC 109087 / DQS3-9A1)</name>
    <name type="common">Amycolicicoccus subflavus</name>
    <dbReference type="NCBI Taxonomy" id="443218"/>
    <lineage>
        <taxon>Bacteria</taxon>
        <taxon>Bacillati</taxon>
        <taxon>Actinomycetota</taxon>
        <taxon>Actinomycetes</taxon>
        <taxon>Mycobacteriales</taxon>
        <taxon>Hoyosellaceae</taxon>
        <taxon>Hoyosella</taxon>
    </lineage>
</organism>
<dbReference type="KEGG" id="asd:AS9A_3754"/>
<dbReference type="GO" id="GO:0008168">
    <property type="term" value="F:methyltransferase activity"/>
    <property type="evidence" value="ECO:0007669"/>
    <property type="project" value="UniProtKB-KW"/>
</dbReference>
<evidence type="ECO:0000256" key="1">
    <source>
        <dbReference type="ARBA" id="ARBA00022763"/>
    </source>
</evidence>
<dbReference type="PANTHER" id="PTHR42942">
    <property type="entry name" value="6-O-METHYLGUANINE DNA METHYLTRANSFERASE"/>
    <property type="match status" value="1"/>
</dbReference>
<dbReference type="RefSeq" id="WP_013808541.1">
    <property type="nucleotide sequence ID" value="NC_015564.1"/>
</dbReference>
<dbReference type="CDD" id="cd06445">
    <property type="entry name" value="ATase"/>
    <property type="match status" value="1"/>
</dbReference>
<keyword evidence="1" id="KW-0227">DNA damage</keyword>
<protein>
    <submittedName>
        <fullName evidence="3">Methylated-DNA-(Protein)-cysteine S-methyltransferase</fullName>
    </submittedName>
</protein>
<accession>F6EFS8</accession>
<dbReference type="SUPFAM" id="SSF46767">
    <property type="entry name" value="Methylated DNA-protein cysteine methyltransferase, C-terminal domain"/>
    <property type="match status" value="1"/>
</dbReference>
<keyword evidence="3" id="KW-0489">Methyltransferase</keyword>
<dbReference type="Proteomes" id="UP000009235">
    <property type="component" value="Chromosome"/>
</dbReference>
<sequence>MTPAISDETVEHVRELVSGIAPGCVATYGDIATAAGLPSARIVGWILKTDGADIPWHRVVRADGILPGHLADKQAGLLTSEGVHIVDGRVRVATYRHDFSR</sequence>
<evidence type="ECO:0000259" key="2">
    <source>
        <dbReference type="Pfam" id="PF01035"/>
    </source>
</evidence>
<dbReference type="InterPro" id="IPR014048">
    <property type="entry name" value="MethylDNA_cys_MeTrfase_DNA-bd"/>
</dbReference>
<dbReference type="EMBL" id="CP002786">
    <property type="protein sequence ID" value="AEF42192.1"/>
    <property type="molecule type" value="Genomic_DNA"/>
</dbReference>
<dbReference type="InterPro" id="IPR036388">
    <property type="entry name" value="WH-like_DNA-bd_sf"/>
</dbReference>
<dbReference type="STRING" id="443218.AS9A_3754"/>
<evidence type="ECO:0000313" key="4">
    <source>
        <dbReference type="Proteomes" id="UP000009235"/>
    </source>
</evidence>
<dbReference type="AlphaFoldDB" id="F6EFS8"/>
<proteinExistence type="predicted"/>
<dbReference type="InterPro" id="IPR052520">
    <property type="entry name" value="ATL_DNA_repair"/>
</dbReference>
<reference evidence="3 4" key="1">
    <citation type="journal article" date="2011" name="J. Bacteriol.">
        <title>Complete genome sequence of Amycolicicoccus subflavus DQS3-9A1T, an actinomycete isolated from crude oil-polluted soil.</title>
        <authorList>
            <person name="Cai M."/>
            <person name="Chen W.M."/>
            <person name="Nie Y."/>
            <person name="Chi C.Q."/>
            <person name="Wang Y.N."/>
            <person name="Tang Y.Q."/>
            <person name="Li G.Y."/>
            <person name="Wu X.L."/>
        </authorList>
    </citation>
    <scope>NUCLEOTIDE SEQUENCE [LARGE SCALE GENOMIC DNA]</scope>
    <source>
        <strain evidence="4">DSM 45089 / DQS3-9A1</strain>
    </source>
</reference>
<dbReference type="eggNOG" id="COG3695">
    <property type="taxonomic scope" value="Bacteria"/>
</dbReference>
<dbReference type="Gene3D" id="1.10.10.10">
    <property type="entry name" value="Winged helix-like DNA-binding domain superfamily/Winged helix DNA-binding domain"/>
    <property type="match status" value="1"/>
</dbReference>
<keyword evidence="3" id="KW-0808">Transferase</keyword>